<evidence type="ECO:0000313" key="2">
    <source>
        <dbReference type="EMBL" id="XCM83392.1"/>
    </source>
</evidence>
<sequence>MPGRPDDKVSARSTPTFACESRLRTTTDGRPGPSARIRSLTVRTPSDARGAVPPSSAPLPRFPGDPPVASHPPPPPQSRFRIDLVRLYPPAGSRTRTSAALRREGLVSTVPGYGWAVGSPPETAGILRLCETPRALHAIAAVRLPTGMAAGTVGDLTATGHDSLAVSSTGANVLPAATVRASSGAAAARPPFAAPSRRLRTATPGGRPCSAPPRLLT</sequence>
<accession>A0AAU8K458</accession>
<dbReference type="RefSeq" id="WP_354644328.1">
    <property type="nucleotide sequence ID" value="NZ_CP159872.1"/>
</dbReference>
<organism evidence="2">
    <name type="scientific">Kitasatospora camelliae</name>
    <dbReference type="NCBI Taxonomy" id="3156397"/>
    <lineage>
        <taxon>Bacteria</taxon>
        <taxon>Bacillati</taxon>
        <taxon>Actinomycetota</taxon>
        <taxon>Actinomycetes</taxon>
        <taxon>Kitasatosporales</taxon>
        <taxon>Streptomycetaceae</taxon>
        <taxon>Kitasatospora</taxon>
    </lineage>
</organism>
<dbReference type="InterPro" id="IPR007995">
    <property type="entry name" value="DUF742"/>
</dbReference>
<feature type="compositionally biased region" description="Pro residues" evidence="1">
    <location>
        <begin position="55"/>
        <end position="77"/>
    </location>
</feature>
<feature type="compositionally biased region" description="Basic and acidic residues" evidence="1">
    <location>
        <begin position="1"/>
        <end position="10"/>
    </location>
</feature>
<dbReference type="AlphaFoldDB" id="A0AAU8K458"/>
<dbReference type="KEGG" id="kcm:ABWK59_32935"/>
<proteinExistence type="predicted"/>
<reference evidence="2" key="1">
    <citation type="submission" date="2024-06" db="EMBL/GenBank/DDBJ databases">
        <title>The genome sequences of Kitasatospora sp. strain HUAS MG31.</title>
        <authorList>
            <person name="Mo P."/>
        </authorList>
    </citation>
    <scope>NUCLEOTIDE SEQUENCE</scope>
    <source>
        <strain evidence="2">HUAS MG31</strain>
    </source>
</reference>
<gene>
    <name evidence="2" type="ORF">ABWK59_32935</name>
</gene>
<name>A0AAU8K458_9ACTN</name>
<feature type="compositionally biased region" description="Low complexity" evidence="1">
    <location>
        <begin position="184"/>
        <end position="196"/>
    </location>
</feature>
<feature type="region of interest" description="Disordered" evidence="1">
    <location>
        <begin position="1"/>
        <end position="78"/>
    </location>
</feature>
<dbReference type="EMBL" id="CP159872">
    <property type="protein sequence ID" value="XCM83392.1"/>
    <property type="molecule type" value="Genomic_DNA"/>
</dbReference>
<evidence type="ECO:0000256" key="1">
    <source>
        <dbReference type="SAM" id="MobiDB-lite"/>
    </source>
</evidence>
<protein>
    <submittedName>
        <fullName evidence="2">DUF742 domain-containing protein</fullName>
    </submittedName>
</protein>
<feature type="region of interest" description="Disordered" evidence="1">
    <location>
        <begin position="184"/>
        <end position="217"/>
    </location>
</feature>
<dbReference type="Pfam" id="PF05331">
    <property type="entry name" value="DUF742"/>
    <property type="match status" value="1"/>
</dbReference>